<dbReference type="SUPFAM" id="SSF57845">
    <property type="entry name" value="B-box zinc-binding domain"/>
    <property type="match status" value="1"/>
</dbReference>
<dbReference type="AlphaFoldDB" id="A0AAJ7XHU0"/>
<accession>A0AAJ7XHU0</accession>
<dbReference type="SUPFAM" id="SSF49899">
    <property type="entry name" value="Concanavalin A-like lectins/glucanases"/>
    <property type="match status" value="1"/>
</dbReference>
<dbReference type="PROSITE" id="PS50188">
    <property type="entry name" value="B302_SPRY"/>
    <property type="match status" value="1"/>
</dbReference>
<evidence type="ECO:0000259" key="6">
    <source>
        <dbReference type="PROSITE" id="PS50119"/>
    </source>
</evidence>
<evidence type="ECO:0000256" key="5">
    <source>
        <dbReference type="SAM" id="Coils"/>
    </source>
</evidence>
<keyword evidence="1" id="KW-0479">Metal-binding</keyword>
<feature type="coiled-coil region" evidence="5">
    <location>
        <begin position="157"/>
        <end position="217"/>
    </location>
</feature>
<dbReference type="Pfam" id="PF00622">
    <property type="entry name" value="SPRY"/>
    <property type="match status" value="1"/>
</dbReference>
<name>A0AAJ7XHU0_PETMA</name>
<sequence>MAAAVVCDNCGDGQTPAVRTCLRCEMSFCATHLRPHVENLRLSDHVLVAPIENLVGRQCRQHRQELILYCEQDERPVCTLCIIAREHRGHEVVPVEHAQQTKQVRYKSITSIVSFKRNEALRHEMTGREEKKTTAESRIGQLRGDYNRVQESLRGTKARISREFERRREQLREEEREALERVDEEGRSVLSRIQADIDRYESRARGLQREINQLLAALAVQNPLTFLQDPLHESLRRSSVSQETQDDPAPVSHSLNLAKFISALLVPLLRTRRRDRCAGVFAVFATDGRSPTLDANSAHDGLRISSDLRTVTVSDVPQGRPHHPHRFDVWSQALCSESLSSGQHYWEVDVGSSWSCDVGVAYGTIPRRGRGAECGLGGSDVSWCLLKRGSRFSVRHGGVVTSLSVPEPPRRVGVHLDWDAGLLSFYSADSMALLHSFHQTFTQPLHPGLGVGLGVGWLGFVELVMSHSTFGGSVRIVDLSGAS</sequence>
<keyword evidence="3" id="KW-0862">Zinc</keyword>
<dbReference type="SMART" id="SM00449">
    <property type="entry name" value="SPRY"/>
    <property type="match status" value="1"/>
</dbReference>
<keyword evidence="8" id="KW-1185">Reference proteome</keyword>
<evidence type="ECO:0000256" key="3">
    <source>
        <dbReference type="ARBA" id="ARBA00022833"/>
    </source>
</evidence>
<gene>
    <name evidence="9" type="primary">LOC116956920</name>
</gene>
<dbReference type="InterPro" id="IPR043136">
    <property type="entry name" value="B30.2/SPRY_sf"/>
</dbReference>
<protein>
    <submittedName>
        <fullName evidence="9">E3 ubiquitin-protein ligase Midline-1-like</fullName>
    </submittedName>
</protein>
<dbReference type="KEGG" id="pmrn:116956920"/>
<dbReference type="Pfam" id="PF00643">
    <property type="entry name" value="zf-B_box"/>
    <property type="match status" value="1"/>
</dbReference>
<dbReference type="RefSeq" id="XP_032834697.1">
    <property type="nucleotide sequence ID" value="XM_032978806.1"/>
</dbReference>
<keyword evidence="2 4" id="KW-0863">Zinc-finger</keyword>
<feature type="domain" description="B30.2/SPRY" evidence="7">
    <location>
        <begin position="271"/>
        <end position="470"/>
    </location>
</feature>
<dbReference type="SMART" id="SM00589">
    <property type="entry name" value="PRY"/>
    <property type="match status" value="1"/>
</dbReference>
<reference evidence="9" key="1">
    <citation type="submission" date="2025-08" db="UniProtKB">
        <authorList>
            <consortium name="RefSeq"/>
        </authorList>
    </citation>
    <scope>IDENTIFICATION</scope>
    <source>
        <tissue evidence="9">Sperm</tissue>
    </source>
</reference>
<dbReference type="InterPro" id="IPR001870">
    <property type="entry name" value="B30.2/SPRY"/>
</dbReference>
<evidence type="ECO:0000256" key="2">
    <source>
        <dbReference type="ARBA" id="ARBA00022771"/>
    </source>
</evidence>
<dbReference type="PANTHER" id="PTHR25465:SF41">
    <property type="entry name" value="E3 UBIQUITIN-PROTEIN LIGASE RNF135"/>
    <property type="match status" value="1"/>
</dbReference>
<evidence type="ECO:0000259" key="7">
    <source>
        <dbReference type="PROSITE" id="PS50188"/>
    </source>
</evidence>
<keyword evidence="5" id="KW-0175">Coiled coil</keyword>
<dbReference type="Gene3D" id="4.10.830.40">
    <property type="match status" value="1"/>
</dbReference>
<dbReference type="InterPro" id="IPR051051">
    <property type="entry name" value="E3_ubiq-ligase_TRIM/RNF"/>
</dbReference>
<dbReference type="GO" id="GO:0005737">
    <property type="term" value="C:cytoplasm"/>
    <property type="evidence" value="ECO:0007669"/>
    <property type="project" value="UniProtKB-ARBA"/>
</dbReference>
<evidence type="ECO:0000256" key="4">
    <source>
        <dbReference type="PROSITE-ProRule" id="PRU00024"/>
    </source>
</evidence>
<dbReference type="PROSITE" id="PS50119">
    <property type="entry name" value="ZF_BBOX"/>
    <property type="match status" value="1"/>
</dbReference>
<dbReference type="Pfam" id="PF13765">
    <property type="entry name" value="PRY"/>
    <property type="match status" value="1"/>
</dbReference>
<dbReference type="PRINTS" id="PR01407">
    <property type="entry name" value="BUTYPHLNCDUF"/>
</dbReference>
<dbReference type="InterPro" id="IPR013320">
    <property type="entry name" value="ConA-like_dom_sf"/>
</dbReference>
<proteinExistence type="predicted"/>
<dbReference type="Gene3D" id="3.30.160.60">
    <property type="entry name" value="Classic Zinc Finger"/>
    <property type="match status" value="1"/>
</dbReference>
<dbReference type="Proteomes" id="UP001318040">
    <property type="component" value="Chromosome 68"/>
</dbReference>
<dbReference type="SMART" id="SM00336">
    <property type="entry name" value="BBOX"/>
    <property type="match status" value="2"/>
</dbReference>
<dbReference type="Gene3D" id="2.60.120.920">
    <property type="match status" value="1"/>
</dbReference>
<organism evidence="8 9">
    <name type="scientific">Petromyzon marinus</name>
    <name type="common">Sea lamprey</name>
    <dbReference type="NCBI Taxonomy" id="7757"/>
    <lineage>
        <taxon>Eukaryota</taxon>
        <taxon>Metazoa</taxon>
        <taxon>Chordata</taxon>
        <taxon>Craniata</taxon>
        <taxon>Vertebrata</taxon>
        <taxon>Cyclostomata</taxon>
        <taxon>Hyperoartia</taxon>
        <taxon>Petromyzontiformes</taxon>
        <taxon>Petromyzontidae</taxon>
        <taxon>Petromyzon</taxon>
    </lineage>
</organism>
<feature type="domain" description="B box-type" evidence="6">
    <location>
        <begin position="59"/>
        <end position="95"/>
    </location>
</feature>
<dbReference type="GO" id="GO:0008270">
    <property type="term" value="F:zinc ion binding"/>
    <property type="evidence" value="ECO:0007669"/>
    <property type="project" value="UniProtKB-KW"/>
</dbReference>
<dbReference type="PANTHER" id="PTHR25465">
    <property type="entry name" value="B-BOX DOMAIN CONTAINING"/>
    <property type="match status" value="1"/>
</dbReference>
<dbReference type="InterPro" id="IPR000315">
    <property type="entry name" value="Znf_B-box"/>
</dbReference>
<evidence type="ECO:0000256" key="1">
    <source>
        <dbReference type="ARBA" id="ARBA00022723"/>
    </source>
</evidence>
<evidence type="ECO:0000313" key="8">
    <source>
        <dbReference type="Proteomes" id="UP001318040"/>
    </source>
</evidence>
<dbReference type="InterPro" id="IPR006574">
    <property type="entry name" value="PRY"/>
</dbReference>
<evidence type="ECO:0000313" key="9">
    <source>
        <dbReference type="RefSeq" id="XP_032834697.1"/>
    </source>
</evidence>
<dbReference type="InterPro" id="IPR003877">
    <property type="entry name" value="SPRY_dom"/>
</dbReference>
<dbReference type="InterPro" id="IPR003879">
    <property type="entry name" value="Butyrophylin_SPRY"/>
</dbReference>